<dbReference type="AlphaFoldDB" id="A0A6B0VNX5"/>
<keyword evidence="2" id="KW-0812">Transmembrane</keyword>
<feature type="transmembrane region" description="Helical" evidence="2">
    <location>
        <begin position="296"/>
        <end position="320"/>
    </location>
</feature>
<feature type="transmembrane region" description="Helical" evidence="2">
    <location>
        <begin position="151"/>
        <end position="174"/>
    </location>
</feature>
<dbReference type="RefSeq" id="WP_160065653.1">
    <property type="nucleotide sequence ID" value="NZ_WUYX01000038.1"/>
</dbReference>
<keyword evidence="2" id="KW-0472">Membrane</keyword>
<proteinExistence type="predicted"/>
<feature type="compositionally biased region" description="Gly residues" evidence="1">
    <location>
        <begin position="95"/>
        <end position="104"/>
    </location>
</feature>
<feature type="transmembrane region" description="Helical" evidence="2">
    <location>
        <begin position="268"/>
        <end position="290"/>
    </location>
</feature>
<feature type="region of interest" description="Disordered" evidence="1">
    <location>
        <begin position="94"/>
        <end position="130"/>
    </location>
</feature>
<dbReference type="OrthoDB" id="170079at2157"/>
<keyword evidence="4" id="KW-1185">Reference proteome</keyword>
<evidence type="ECO:0008006" key="5">
    <source>
        <dbReference type="Google" id="ProtNLM"/>
    </source>
</evidence>
<reference evidence="3 4" key="1">
    <citation type="submission" date="2020-01" db="EMBL/GenBank/DDBJ databases">
        <title>Natronorubrum sp. JWXQ-INN 674 isolated from Inner Mongolia Autonomous Region of China.</title>
        <authorList>
            <person name="Xue Q."/>
        </authorList>
    </citation>
    <scope>NUCLEOTIDE SEQUENCE [LARGE SCALE GENOMIC DNA]</scope>
    <source>
        <strain evidence="3 4">JWXQ-INN-674</strain>
    </source>
</reference>
<evidence type="ECO:0000256" key="1">
    <source>
        <dbReference type="SAM" id="MobiDB-lite"/>
    </source>
</evidence>
<name>A0A6B0VNX5_9EURY</name>
<sequence length="335" mass="35187">MVPAPDADDNETVADGSGARRSTSSTFVRHVSRVLDRFDALLPFALVPFALSILEFENVRRALDPAPSGSSFNIEFAFPTPLLDLWSFADPPPASGGGSGGGSAIGPESDPFEQGSATQTPEPTGSGGTDVTIETPFETIIVPLEAVDGAMLAWLGLALVVYAVISAVIAAGYLGGIDRRLRDEPASIPACIIRYAPRLVLYHLVVFGAFVALVPVLVAAPALLVLAIPAVIVLGYLFYAVPFLFIVDDARFLEAFRHSYGYGLEGGPYLRFAFWHVAVAAATSLALSILLNSGGVGFVVGLLVATPLALVLTAATISFVQELVEPDGRETATLR</sequence>
<feature type="compositionally biased region" description="Acidic residues" evidence="1">
    <location>
        <begin position="1"/>
        <end position="12"/>
    </location>
</feature>
<feature type="transmembrane region" description="Helical" evidence="2">
    <location>
        <begin position="195"/>
        <end position="218"/>
    </location>
</feature>
<protein>
    <recommendedName>
        <fullName evidence="5">DUF4013 domain-containing protein</fullName>
    </recommendedName>
</protein>
<organism evidence="3 4">
    <name type="scientific">Natronorubrum halalkaliphilum</name>
    <dbReference type="NCBI Taxonomy" id="2691917"/>
    <lineage>
        <taxon>Archaea</taxon>
        <taxon>Methanobacteriati</taxon>
        <taxon>Methanobacteriota</taxon>
        <taxon>Stenosarchaea group</taxon>
        <taxon>Halobacteria</taxon>
        <taxon>Halobacteriales</taxon>
        <taxon>Natrialbaceae</taxon>
        <taxon>Natronorubrum</taxon>
    </lineage>
</organism>
<keyword evidence="2" id="KW-1133">Transmembrane helix</keyword>
<evidence type="ECO:0000256" key="2">
    <source>
        <dbReference type="SAM" id="Phobius"/>
    </source>
</evidence>
<evidence type="ECO:0000313" key="3">
    <source>
        <dbReference type="EMBL" id="MXV62837.1"/>
    </source>
</evidence>
<evidence type="ECO:0000313" key="4">
    <source>
        <dbReference type="Proteomes" id="UP000434101"/>
    </source>
</evidence>
<accession>A0A6B0VNX5</accession>
<gene>
    <name evidence="3" type="ORF">GS429_12320</name>
</gene>
<dbReference type="Proteomes" id="UP000434101">
    <property type="component" value="Unassembled WGS sequence"/>
</dbReference>
<feature type="region of interest" description="Disordered" evidence="1">
    <location>
        <begin position="1"/>
        <end position="22"/>
    </location>
</feature>
<dbReference type="EMBL" id="WUYX01000038">
    <property type="protein sequence ID" value="MXV62837.1"/>
    <property type="molecule type" value="Genomic_DNA"/>
</dbReference>
<comment type="caution">
    <text evidence="3">The sequence shown here is derived from an EMBL/GenBank/DDBJ whole genome shotgun (WGS) entry which is preliminary data.</text>
</comment>
<feature type="transmembrane region" description="Helical" evidence="2">
    <location>
        <begin position="224"/>
        <end position="247"/>
    </location>
</feature>